<dbReference type="NCBIfam" id="TIGR00876">
    <property type="entry name" value="tal_mycobact"/>
    <property type="match status" value="1"/>
</dbReference>
<evidence type="ECO:0000313" key="13">
    <source>
        <dbReference type="EMBL" id="MBJ7599651.1"/>
    </source>
</evidence>
<comment type="similarity">
    <text evidence="4 12">Belongs to the transaldolase family. Type 2 subfamily.</text>
</comment>
<evidence type="ECO:0000256" key="12">
    <source>
        <dbReference type="HAMAP-Rule" id="MF_00493"/>
    </source>
</evidence>
<keyword evidence="14" id="KW-1185">Reference proteome</keyword>
<feature type="active site" description="Schiff-base intermediate with substrate" evidence="12">
    <location>
        <position position="288"/>
    </location>
</feature>
<evidence type="ECO:0000256" key="4">
    <source>
        <dbReference type="ARBA" id="ARBA00008426"/>
    </source>
</evidence>
<evidence type="ECO:0000256" key="3">
    <source>
        <dbReference type="ARBA" id="ARBA00004857"/>
    </source>
</evidence>
<dbReference type="RefSeq" id="WP_338203217.1">
    <property type="nucleotide sequence ID" value="NZ_JAEKNR010000165.1"/>
</dbReference>
<dbReference type="InterPro" id="IPR004732">
    <property type="entry name" value="Transaldolase_2"/>
</dbReference>
<dbReference type="InterPro" id="IPR003500">
    <property type="entry name" value="RpiB_LacA_LacB"/>
</dbReference>
<dbReference type="PANTHER" id="PTHR10683">
    <property type="entry name" value="TRANSALDOLASE"/>
    <property type="match status" value="1"/>
</dbReference>
<evidence type="ECO:0000256" key="11">
    <source>
        <dbReference type="ARBA" id="ARBA00048810"/>
    </source>
</evidence>
<comment type="subcellular location">
    <subcellularLocation>
        <location evidence="2 12">Cytoplasm</location>
    </subcellularLocation>
</comment>
<dbReference type="GO" id="GO:0005737">
    <property type="term" value="C:cytoplasm"/>
    <property type="evidence" value="ECO:0007669"/>
    <property type="project" value="UniProtKB-SubCell"/>
</dbReference>
<keyword evidence="8 12" id="KW-0808">Transferase</keyword>
<dbReference type="CDD" id="cd00955">
    <property type="entry name" value="Transaldolase_like"/>
    <property type="match status" value="1"/>
</dbReference>
<keyword evidence="7 12" id="KW-0963">Cytoplasm</keyword>
<dbReference type="PANTHER" id="PTHR10683:SF31">
    <property type="entry name" value="TRANSALDOLASE"/>
    <property type="match status" value="1"/>
</dbReference>
<comment type="similarity">
    <text evidence="5">Belongs to the LacAB/RpiB family.</text>
</comment>
<proteinExistence type="inferred from homology"/>
<dbReference type="NCBIfam" id="NF004051">
    <property type="entry name" value="PRK05571.1"/>
    <property type="match status" value="1"/>
</dbReference>
<evidence type="ECO:0000256" key="2">
    <source>
        <dbReference type="ARBA" id="ARBA00004496"/>
    </source>
</evidence>
<evidence type="ECO:0000256" key="8">
    <source>
        <dbReference type="ARBA" id="ARBA00022679"/>
    </source>
</evidence>
<dbReference type="HAMAP" id="MF_00493">
    <property type="entry name" value="Transaldolase_2"/>
    <property type="match status" value="1"/>
</dbReference>
<evidence type="ECO:0000256" key="9">
    <source>
        <dbReference type="ARBA" id="ARBA00023126"/>
    </source>
</evidence>
<dbReference type="GO" id="GO:0004801">
    <property type="term" value="F:transaldolase activity"/>
    <property type="evidence" value="ECO:0007669"/>
    <property type="project" value="UniProtKB-UniRule"/>
</dbReference>
<dbReference type="GO" id="GO:0016861">
    <property type="term" value="F:intramolecular oxidoreductase activity, interconverting aldoses and ketoses"/>
    <property type="evidence" value="ECO:0007669"/>
    <property type="project" value="UniProtKB-ARBA"/>
</dbReference>
<sequence>MIVAIAADHAGLPLRQAITDVVSAAGHEPLLLGPSDGRPVDYPLVTRLVADAIATGQAERGILVCGSGAGVTVAANKLPLIRAAYGTDHYTAGQMVEHDACNVLALGARVMGPAVAAEVVQAFLGARFSGEERHARRLAAVLEFERLRGMNAATRLHEVGQSLWLDYITRELLNSGDLARYIASAGVTGLTSNPTIFDKAITGSGDYDEQVRQLSEQGLGTEELFFELALDDLRRAAGLFRPTWDGSQGRDGYVSLEVSPKLAYDTEATIAQAKMLHEKAATPNLLVKVPGTQEGLTAIEELIFAGVPLNVTLLFSDDHYVAAASAYRRGLERRHEAGLDLKIASVASVFISRWDQALINLVPEELQDQLGIAIAKRCYRAYRRSLGASEWQLLEDAGARPQRLLFASTGTKSKTRPDTYYVQALAAPDTINTMPEPTLDAFIDHGHVGELLSAEAVDADQMLAQFESSGIDVQGLAARLQTEGANAFVDSWEDLMQKLAGKAAKVTTGVAG</sequence>
<accession>A0A934K157</accession>
<evidence type="ECO:0000256" key="7">
    <source>
        <dbReference type="ARBA" id="ARBA00022490"/>
    </source>
</evidence>
<keyword evidence="9 12" id="KW-0570">Pentose shunt</keyword>
<dbReference type="NCBIfam" id="NF002881">
    <property type="entry name" value="PRK03343.1"/>
    <property type="match status" value="1"/>
</dbReference>
<dbReference type="SUPFAM" id="SSF51569">
    <property type="entry name" value="Aldolase"/>
    <property type="match status" value="1"/>
</dbReference>
<dbReference type="EMBL" id="JAEKNR010000165">
    <property type="protein sequence ID" value="MBJ7599651.1"/>
    <property type="molecule type" value="Genomic_DNA"/>
</dbReference>
<protein>
    <recommendedName>
        <fullName evidence="6 12">Transaldolase</fullName>
        <ecNumber evidence="6 12">2.2.1.2</ecNumber>
    </recommendedName>
</protein>
<evidence type="ECO:0000256" key="5">
    <source>
        <dbReference type="ARBA" id="ARBA00008754"/>
    </source>
</evidence>
<dbReference type="AlphaFoldDB" id="A0A934K157"/>
<organism evidence="13 14">
    <name type="scientific">Candidatus Nephthysia bennettiae</name>
    <dbReference type="NCBI Taxonomy" id="3127016"/>
    <lineage>
        <taxon>Bacteria</taxon>
        <taxon>Bacillati</taxon>
        <taxon>Candidatus Dormiibacterota</taxon>
        <taxon>Candidatus Dormibacteria</taxon>
        <taxon>Candidatus Dormibacterales</taxon>
        <taxon>Candidatus Dormibacteraceae</taxon>
        <taxon>Candidatus Nephthysia</taxon>
    </lineage>
</organism>
<dbReference type="Gene3D" id="3.20.20.70">
    <property type="entry name" value="Aldolase class I"/>
    <property type="match status" value="1"/>
</dbReference>
<dbReference type="NCBIfam" id="TIGR00689">
    <property type="entry name" value="rpiB_lacA_lacB"/>
    <property type="match status" value="1"/>
</dbReference>
<dbReference type="InterPro" id="IPR018225">
    <property type="entry name" value="Transaldolase_AS"/>
</dbReference>
<dbReference type="InterPro" id="IPR013785">
    <property type="entry name" value="Aldolase_TIM"/>
</dbReference>
<dbReference type="Pfam" id="PF02502">
    <property type="entry name" value="LacAB_rpiB"/>
    <property type="match status" value="1"/>
</dbReference>
<dbReference type="SUPFAM" id="SSF89623">
    <property type="entry name" value="Ribose/Galactose isomerase RpiB/AlsB"/>
    <property type="match status" value="1"/>
</dbReference>
<dbReference type="EC" id="2.2.1.2" evidence="6 12"/>
<evidence type="ECO:0000313" key="14">
    <source>
        <dbReference type="Proteomes" id="UP000612893"/>
    </source>
</evidence>
<dbReference type="Gene3D" id="3.40.1400.10">
    <property type="entry name" value="Sugar-phosphate isomerase, RpiB/LacA/LacB"/>
    <property type="match status" value="1"/>
</dbReference>
<dbReference type="Proteomes" id="UP000612893">
    <property type="component" value="Unassembled WGS sequence"/>
</dbReference>
<comment type="catalytic activity">
    <reaction evidence="11 12">
        <text>D-sedoheptulose 7-phosphate + D-glyceraldehyde 3-phosphate = D-erythrose 4-phosphate + beta-D-fructose 6-phosphate</text>
        <dbReference type="Rhea" id="RHEA:17053"/>
        <dbReference type="ChEBI" id="CHEBI:16897"/>
        <dbReference type="ChEBI" id="CHEBI:57483"/>
        <dbReference type="ChEBI" id="CHEBI:57634"/>
        <dbReference type="ChEBI" id="CHEBI:59776"/>
        <dbReference type="EC" id="2.2.1.2"/>
    </reaction>
</comment>
<evidence type="ECO:0000256" key="10">
    <source>
        <dbReference type="ARBA" id="ARBA00023270"/>
    </source>
</evidence>
<dbReference type="GO" id="GO:0006098">
    <property type="term" value="P:pentose-phosphate shunt"/>
    <property type="evidence" value="ECO:0007669"/>
    <property type="project" value="UniProtKB-UniRule"/>
</dbReference>
<keyword evidence="10 12" id="KW-0704">Schiff base</keyword>
<dbReference type="InterPro" id="IPR036569">
    <property type="entry name" value="RpiB_LacA_LacB_sf"/>
</dbReference>
<gene>
    <name evidence="12 13" type="primary">tal</name>
    <name evidence="13" type="ORF">JF922_16430</name>
</gene>
<evidence type="ECO:0000256" key="1">
    <source>
        <dbReference type="ARBA" id="ARBA00003518"/>
    </source>
</evidence>
<dbReference type="InterPro" id="IPR001585">
    <property type="entry name" value="TAL/FSA"/>
</dbReference>
<dbReference type="PROSITE" id="PS00958">
    <property type="entry name" value="TRANSALDOLASE_2"/>
    <property type="match status" value="1"/>
</dbReference>
<dbReference type="Pfam" id="PF00923">
    <property type="entry name" value="TAL_FSA"/>
    <property type="match status" value="1"/>
</dbReference>
<comment type="caution">
    <text evidence="13">The sequence shown here is derived from an EMBL/GenBank/DDBJ whole genome shotgun (WGS) entry which is preliminary data.</text>
</comment>
<name>A0A934K157_9BACT</name>
<comment type="function">
    <text evidence="1 12">Transaldolase is important for the balance of metabolites in the pentose-phosphate pathway.</text>
</comment>
<reference evidence="13" key="1">
    <citation type="submission" date="2020-10" db="EMBL/GenBank/DDBJ databases">
        <title>Ca. Dormibacterota MAGs.</title>
        <authorList>
            <person name="Montgomery K."/>
        </authorList>
    </citation>
    <scope>NUCLEOTIDE SEQUENCE [LARGE SCALE GENOMIC DNA]</scope>
    <source>
        <strain evidence="13">SC8812_S17_10</strain>
    </source>
</reference>
<evidence type="ECO:0000256" key="6">
    <source>
        <dbReference type="ARBA" id="ARBA00013151"/>
    </source>
</evidence>
<comment type="pathway">
    <text evidence="3 12">Carbohydrate degradation; pentose phosphate pathway; D-glyceraldehyde 3-phosphate and beta-D-fructose 6-phosphate from D-ribose 5-phosphate and D-xylulose 5-phosphate (non-oxidative stage): step 2/3.</text>
</comment>